<dbReference type="EMBL" id="MT708545">
    <property type="protein sequence ID" value="QOV06100.1"/>
    <property type="molecule type" value="Genomic_DNA"/>
</dbReference>
<gene>
    <name evidence="1" type="ORF">CPT_Pasto_026</name>
</gene>
<proteinExistence type="predicted"/>
<evidence type="ECO:0000313" key="2">
    <source>
        <dbReference type="Proteomes" id="UP000593603"/>
    </source>
</evidence>
<accession>A0A7S6R6X6</accession>
<organism evidence="1 2">
    <name type="scientific">Rhizobium phage Pasto</name>
    <dbReference type="NCBI Taxonomy" id="2767575"/>
    <lineage>
        <taxon>Viruses</taxon>
        <taxon>Duplodnaviria</taxon>
        <taxon>Heunggongvirae</taxon>
        <taxon>Uroviricota</taxon>
        <taxon>Caudoviricetes</taxon>
        <taxon>Autographivirales</taxon>
        <taxon>Autographivirales incertae sedis</taxon>
        <taxon>Pastovirus</taxon>
        <taxon>Pastovirus pasto</taxon>
    </lineage>
</organism>
<evidence type="ECO:0000313" key="1">
    <source>
        <dbReference type="EMBL" id="QOV06100.1"/>
    </source>
</evidence>
<dbReference type="Proteomes" id="UP000593603">
    <property type="component" value="Segment"/>
</dbReference>
<keyword evidence="2" id="KW-1185">Reference proteome</keyword>
<reference evidence="1 2" key="1">
    <citation type="submission" date="2020-07" db="EMBL/GenBank/DDBJ databases">
        <title>Complete genome sequence of Rhizobium japonicum phage Pasto.</title>
        <authorList>
            <person name="Manuel N.S."/>
            <person name="Ravindran A."/>
            <person name="Newkirk H."/>
            <person name="Gonzalez C."/>
            <person name="Young R."/>
            <person name="Liu M."/>
        </authorList>
    </citation>
    <scope>NUCLEOTIDE SEQUENCE [LARGE SCALE GENOMIC DNA]</scope>
</reference>
<name>A0A7S6R6X6_9CAUD</name>
<sequence>MSKLIKFIRVVFAPSTAKALKGFNKAHSQLQKVAVFEGAMIAAADKTIDRVQKDRADAVSRKAKAERLADKIGEFVL</sequence>
<protein>
    <submittedName>
        <fullName evidence="1">Uncharacterized protein</fullName>
    </submittedName>
</protein>